<evidence type="ECO:0000313" key="3">
    <source>
        <dbReference type="EMBL" id="CAD6187537.1"/>
    </source>
</evidence>
<dbReference type="Proteomes" id="UP000835052">
    <property type="component" value="Unassembled WGS sequence"/>
</dbReference>
<feature type="transmembrane region" description="Helical" evidence="1">
    <location>
        <begin position="28"/>
        <end position="52"/>
    </location>
</feature>
<evidence type="ECO:0000313" key="4">
    <source>
        <dbReference type="Proteomes" id="UP000835052"/>
    </source>
</evidence>
<protein>
    <recommendedName>
        <fullName evidence="2">DUF8077 domain-containing protein</fullName>
    </recommendedName>
</protein>
<name>A0A8S1GVD8_9PELO</name>
<feature type="transmembrane region" description="Helical" evidence="1">
    <location>
        <begin position="197"/>
        <end position="219"/>
    </location>
</feature>
<feature type="domain" description="DUF8077" evidence="2">
    <location>
        <begin position="63"/>
        <end position="189"/>
    </location>
</feature>
<accession>A0A8S1GVD8</accession>
<keyword evidence="4" id="KW-1185">Reference proteome</keyword>
<gene>
    <name evidence="3" type="ORF">CAUJ_LOCUS3456</name>
</gene>
<reference evidence="3" key="1">
    <citation type="submission" date="2020-10" db="EMBL/GenBank/DDBJ databases">
        <authorList>
            <person name="Kikuchi T."/>
        </authorList>
    </citation>
    <scope>NUCLEOTIDE SEQUENCE</scope>
    <source>
        <strain evidence="3">NKZ352</strain>
    </source>
</reference>
<organism evidence="3 4">
    <name type="scientific">Caenorhabditis auriculariae</name>
    <dbReference type="NCBI Taxonomy" id="2777116"/>
    <lineage>
        <taxon>Eukaryota</taxon>
        <taxon>Metazoa</taxon>
        <taxon>Ecdysozoa</taxon>
        <taxon>Nematoda</taxon>
        <taxon>Chromadorea</taxon>
        <taxon>Rhabditida</taxon>
        <taxon>Rhabditina</taxon>
        <taxon>Rhabditomorpha</taxon>
        <taxon>Rhabditoidea</taxon>
        <taxon>Rhabditidae</taxon>
        <taxon>Peloderinae</taxon>
        <taxon>Caenorhabditis</taxon>
    </lineage>
</organism>
<dbReference type="EMBL" id="CAJGYM010000006">
    <property type="protein sequence ID" value="CAD6187537.1"/>
    <property type="molecule type" value="Genomic_DNA"/>
</dbReference>
<evidence type="ECO:0000259" key="2">
    <source>
        <dbReference type="Pfam" id="PF26284"/>
    </source>
</evidence>
<dbReference type="Pfam" id="PF26284">
    <property type="entry name" value="DUF8077"/>
    <property type="match status" value="1"/>
</dbReference>
<dbReference type="InterPro" id="IPR058390">
    <property type="entry name" value="DUF8077"/>
</dbReference>
<sequence>MTPAALYRKKRRPAEACWRPKNREHIVTVMRCFSACLSSLLILFVILPIFTYSAHIEDPSRIELDMFDWTSGLRVAYCVDSPLPDLIGPFRRTMAKVITKYCHNASACNLRTPQVFGAEQVVILEGFPRRESLTIQIKFFVVLPHSSLPTLRQQRPLLPRQVLSDVLKKHHQEIANRLGWHIITYERYPRYDTMTEFMNIAIIPIVLFSLPLMIFLAYWTSTLRPNSGSEMWLVTGSAGGKNAALRRTMEIIAEQNDEYEKQKRLDLTKNVVVTGGNAGITATGELLLNVARLSMASSHAAQSVTSGDLMSSSTAQSPQIFVHPSSTTSSLPRPSIISLHGREHLHVKPKHARRPSSTEEIKKMRRLRGHRKSDAKQWKSGSLMLAGFASRRN</sequence>
<dbReference type="AlphaFoldDB" id="A0A8S1GVD8"/>
<proteinExistence type="predicted"/>
<keyword evidence="1" id="KW-0472">Membrane</keyword>
<comment type="caution">
    <text evidence="3">The sequence shown here is derived from an EMBL/GenBank/DDBJ whole genome shotgun (WGS) entry which is preliminary data.</text>
</comment>
<keyword evidence="1" id="KW-1133">Transmembrane helix</keyword>
<keyword evidence="1" id="KW-0812">Transmembrane</keyword>
<evidence type="ECO:0000256" key="1">
    <source>
        <dbReference type="SAM" id="Phobius"/>
    </source>
</evidence>
<dbReference type="OrthoDB" id="5858611at2759"/>